<dbReference type="InterPro" id="IPR011990">
    <property type="entry name" value="TPR-like_helical_dom_sf"/>
</dbReference>
<evidence type="ECO:0000313" key="3">
    <source>
        <dbReference type="EnsemblMetazoa" id="tetur02g08880.1"/>
    </source>
</evidence>
<proteinExistence type="predicted"/>
<dbReference type="Proteomes" id="UP000015104">
    <property type="component" value="Unassembled WGS sequence"/>
</dbReference>
<reference evidence="3" key="2">
    <citation type="submission" date="2015-06" db="UniProtKB">
        <authorList>
            <consortium name="EnsemblMetazoa"/>
        </authorList>
    </citation>
    <scope>IDENTIFICATION</scope>
</reference>
<keyword evidence="1" id="KW-0175">Coiled coil</keyword>
<dbReference type="PANTHER" id="PTHR46014:SF1">
    <property type="entry name" value="TETRATRICOPEPTIDE REPEAT PROTEIN 1"/>
    <property type="match status" value="1"/>
</dbReference>
<keyword evidence="4" id="KW-1185">Reference proteome</keyword>
<dbReference type="STRING" id="32264.T1JWN3"/>
<dbReference type="EnsemblMetazoa" id="tetur02g08880.1">
    <property type="protein sequence ID" value="tetur02g08880.1"/>
    <property type="gene ID" value="tetur02g08880"/>
</dbReference>
<dbReference type="EMBL" id="CAEY01000813">
    <property type="status" value="NOT_ANNOTATED_CDS"/>
    <property type="molecule type" value="Genomic_DNA"/>
</dbReference>
<feature type="region of interest" description="Disordered" evidence="2">
    <location>
        <begin position="1"/>
        <end position="22"/>
    </location>
</feature>
<feature type="coiled-coil region" evidence="1">
    <location>
        <begin position="106"/>
        <end position="161"/>
    </location>
</feature>
<dbReference type="AlphaFoldDB" id="T1JWN3"/>
<dbReference type="InterPro" id="IPR052769">
    <property type="entry name" value="TPR_domain_protein"/>
</dbReference>
<dbReference type="SUPFAM" id="SSF48452">
    <property type="entry name" value="TPR-like"/>
    <property type="match status" value="1"/>
</dbReference>
<dbReference type="InterPro" id="IPR019734">
    <property type="entry name" value="TPR_rpt"/>
</dbReference>
<evidence type="ECO:0000313" key="4">
    <source>
        <dbReference type="Proteomes" id="UP000015104"/>
    </source>
</evidence>
<dbReference type="Gene3D" id="1.25.40.10">
    <property type="entry name" value="Tetratricopeptide repeat domain"/>
    <property type="match status" value="1"/>
</dbReference>
<sequence length="201" mass="23041">MDVKPDSDLVAEPANEEEELSAEEIEERRIKCNQFKQEGNEKFKEKCLDEAINLYSKAIDLCPLSDIKERSILFNNRAAKESWLEKCVADCTTSIDLNPSYVKPYLKRAQANRKIGKENLDKALEDYEMVLKMDPSIKESYSAINELKVEIDKRNEDLKNEMIGKLKDIGNVVLNKFGLSTDNFQMVKNPETGSYSINFKS</sequence>
<reference evidence="4" key="1">
    <citation type="submission" date="2011-08" db="EMBL/GenBank/DDBJ databases">
        <authorList>
            <person name="Rombauts S."/>
        </authorList>
    </citation>
    <scope>NUCLEOTIDE SEQUENCE</scope>
    <source>
        <strain evidence="4">London</strain>
    </source>
</reference>
<accession>T1JWN3</accession>
<dbReference type="SMART" id="SM00028">
    <property type="entry name" value="TPR"/>
    <property type="match status" value="2"/>
</dbReference>
<evidence type="ECO:0000256" key="1">
    <source>
        <dbReference type="SAM" id="Coils"/>
    </source>
</evidence>
<dbReference type="PANTHER" id="PTHR46014">
    <property type="entry name" value="TETRATRICOPEPTIDE REPEAT PROTEIN 1"/>
    <property type="match status" value="1"/>
</dbReference>
<organism evidence="3 4">
    <name type="scientific">Tetranychus urticae</name>
    <name type="common">Two-spotted spider mite</name>
    <dbReference type="NCBI Taxonomy" id="32264"/>
    <lineage>
        <taxon>Eukaryota</taxon>
        <taxon>Metazoa</taxon>
        <taxon>Ecdysozoa</taxon>
        <taxon>Arthropoda</taxon>
        <taxon>Chelicerata</taxon>
        <taxon>Arachnida</taxon>
        <taxon>Acari</taxon>
        <taxon>Acariformes</taxon>
        <taxon>Trombidiformes</taxon>
        <taxon>Prostigmata</taxon>
        <taxon>Eleutherengona</taxon>
        <taxon>Raphignathae</taxon>
        <taxon>Tetranychoidea</taxon>
        <taxon>Tetranychidae</taxon>
        <taxon>Tetranychus</taxon>
    </lineage>
</organism>
<protein>
    <submittedName>
        <fullName evidence="3">Uncharacterized protein</fullName>
    </submittedName>
</protein>
<name>T1JWN3_TETUR</name>
<dbReference type="eggNOG" id="KOG4234">
    <property type="taxonomic scope" value="Eukaryota"/>
</dbReference>
<evidence type="ECO:0000256" key="2">
    <source>
        <dbReference type="SAM" id="MobiDB-lite"/>
    </source>
</evidence>
<dbReference type="HOGENOM" id="CLU_058463_4_0_1"/>